<comment type="caution">
    <text evidence="2">The sequence shown here is derived from an EMBL/GenBank/DDBJ whole genome shotgun (WGS) entry which is preliminary data.</text>
</comment>
<dbReference type="AlphaFoldDB" id="A0A9D1WCX2"/>
<dbReference type="InterPro" id="IPR008490">
    <property type="entry name" value="Transposase_InsH_N"/>
</dbReference>
<name>A0A9D1WCX2_9GAMM</name>
<dbReference type="Pfam" id="PF05598">
    <property type="entry name" value="DUF772"/>
    <property type="match status" value="1"/>
</dbReference>
<protein>
    <submittedName>
        <fullName evidence="2">Transposase</fullName>
    </submittedName>
</protein>
<proteinExistence type="predicted"/>
<feature type="domain" description="Transposase InsH N-terminal" evidence="1">
    <location>
        <begin position="13"/>
        <end position="83"/>
    </location>
</feature>
<dbReference type="EMBL" id="DXEV01000070">
    <property type="protein sequence ID" value="HIX56517.1"/>
    <property type="molecule type" value="Genomic_DNA"/>
</dbReference>
<evidence type="ECO:0000259" key="1">
    <source>
        <dbReference type="Pfam" id="PF05598"/>
    </source>
</evidence>
<organism evidence="2 3">
    <name type="scientific">Candidatus Anaerobiospirillum pullistercoris</name>
    <dbReference type="NCBI Taxonomy" id="2838452"/>
    <lineage>
        <taxon>Bacteria</taxon>
        <taxon>Pseudomonadati</taxon>
        <taxon>Pseudomonadota</taxon>
        <taxon>Gammaproteobacteria</taxon>
        <taxon>Aeromonadales</taxon>
        <taxon>Succinivibrionaceae</taxon>
        <taxon>Anaerobiospirillum</taxon>
    </lineage>
</organism>
<dbReference type="Proteomes" id="UP000886829">
    <property type="component" value="Unassembled WGS sequence"/>
</dbReference>
<evidence type="ECO:0000313" key="2">
    <source>
        <dbReference type="EMBL" id="HIX56517.1"/>
    </source>
</evidence>
<evidence type="ECO:0000313" key="3">
    <source>
        <dbReference type="Proteomes" id="UP000886829"/>
    </source>
</evidence>
<accession>A0A9D1WCX2</accession>
<reference evidence="2" key="1">
    <citation type="journal article" date="2021" name="PeerJ">
        <title>Extensive microbial diversity within the chicken gut microbiome revealed by metagenomics and culture.</title>
        <authorList>
            <person name="Gilroy R."/>
            <person name="Ravi A."/>
            <person name="Getino M."/>
            <person name="Pursley I."/>
            <person name="Horton D.L."/>
            <person name="Alikhan N.F."/>
            <person name="Baker D."/>
            <person name="Gharbi K."/>
            <person name="Hall N."/>
            <person name="Watson M."/>
            <person name="Adriaenssens E.M."/>
            <person name="Foster-Nyarko E."/>
            <person name="Jarju S."/>
            <person name="Secka A."/>
            <person name="Antonio M."/>
            <person name="Oren A."/>
            <person name="Chaudhuri R.R."/>
            <person name="La Ragione R."/>
            <person name="Hildebrand F."/>
            <person name="Pallen M.J."/>
        </authorList>
    </citation>
    <scope>NUCLEOTIDE SEQUENCE</scope>
    <source>
        <strain evidence="2">USASDec5-558</strain>
    </source>
</reference>
<sequence length="153" mass="17339">MLYQNVDAILALLYESAPILDSWAKAQVKAQQLTNPKGAGRKPANPVLMFLILLVRSFLGLSNTKLARVLVSDLSVQQFVSEQLDWLAGQQRMERLEQLHFPKLSTIRKYIELLAHDGILAECKAKATKFFVTYGAAFFRASAKRCLLYVQYF</sequence>
<reference evidence="2" key="2">
    <citation type="submission" date="2021-04" db="EMBL/GenBank/DDBJ databases">
        <authorList>
            <person name="Gilroy R."/>
        </authorList>
    </citation>
    <scope>NUCLEOTIDE SEQUENCE</scope>
    <source>
        <strain evidence="2">USASDec5-558</strain>
    </source>
</reference>
<gene>
    <name evidence="2" type="ORF">H9850_03480</name>
</gene>